<accession>A0A068NN54</accession>
<gene>
    <name evidence="1" type="ORF">OP10G_1464</name>
</gene>
<reference evidence="1 2" key="1">
    <citation type="journal article" date="2014" name="PLoS ONE">
        <title>The first complete genome sequence of the class fimbriimonadia in the phylum armatimonadetes.</title>
        <authorList>
            <person name="Hu Z.Y."/>
            <person name="Wang Y.Z."/>
            <person name="Im W.T."/>
            <person name="Wang S.Y."/>
            <person name="Zhao G.P."/>
            <person name="Zheng H.J."/>
            <person name="Quan Z.X."/>
        </authorList>
    </citation>
    <scope>NUCLEOTIDE SEQUENCE [LARGE SCALE GENOMIC DNA]</scope>
    <source>
        <strain evidence="1">Gsoil 348</strain>
    </source>
</reference>
<evidence type="ECO:0000313" key="1">
    <source>
        <dbReference type="EMBL" id="AIE84832.1"/>
    </source>
</evidence>
<evidence type="ECO:0000313" key="2">
    <source>
        <dbReference type="Proteomes" id="UP000027982"/>
    </source>
</evidence>
<dbReference type="AlphaFoldDB" id="A0A068NN54"/>
<dbReference type="STRING" id="661478.OP10G_1464"/>
<dbReference type="Proteomes" id="UP000027982">
    <property type="component" value="Chromosome"/>
</dbReference>
<proteinExistence type="predicted"/>
<protein>
    <submittedName>
        <fullName evidence="1">Uncharacterized protein</fullName>
    </submittedName>
</protein>
<dbReference type="HOGENOM" id="CLU_1515734_0_0_0"/>
<dbReference type="KEGG" id="fgi:OP10G_1464"/>
<name>A0A068NN54_FIMGI</name>
<dbReference type="EMBL" id="CP007139">
    <property type="protein sequence ID" value="AIE84832.1"/>
    <property type="molecule type" value="Genomic_DNA"/>
</dbReference>
<keyword evidence="2" id="KW-1185">Reference proteome</keyword>
<sequence>MALLALAFSFFFSLYHRWIRVLADAKKASILQLQHDLELKNRQTAHGLTLTLARNGENFTATLRNESRGPKRIYPPIRHIDLFVQLYDLRGRRYDPPMRFVGHPSDPGDSDVPASPAGAKWEAAITMRELHEEFAQLDGAAYVVARYKYAVADHFKGKRKPHQADDAEVWSNLVRLP</sequence>
<organism evidence="1 2">
    <name type="scientific">Fimbriimonas ginsengisoli Gsoil 348</name>
    <dbReference type="NCBI Taxonomy" id="661478"/>
    <lineage>
        <taxon>Bacteria</taxon>
        <taxon>Bacillati</taxon>
        <taxon>Armatimonadota</taxon>
        <taxon>Fimbriimonadia</taxon>
        <taxon>Fimbriimonadales</taxon>
        <taxon>Fimbriimonadaceae</taxon>
        <taxon>Fimbriimonas</taxon>
    </lineage>
</organism>